<dbReference type="Gene3D" id="2.40.420.20">
    <property type="match status" value="1"/>
</dbReference>
<dbReference type="STRING" id="29529.SAMN04488122_4145"/>
<feature type="domain" description="Multidrug resistance protein MdtA-like C-terminal permuted SH3" evidence="6">
    <location>
        <begin position="292"/>
        <end position="352"/>
    </location>
</feature>
<dbReference type="NCBIfam" id="TIGR01730">
    <property type="entry name" value="RND_mfp"/>
    <property type="match status" value="1"/>
</dbReference>
<dbReference type="GO" id="GO:0030313">
    <property type="term" value="C:cell envelope"/>
    <property type="evidence" value="ECO:0007669"/>
    <property type="project" value="UniProtKB-SubCell"/>
</dbReference>
<evidence type="ECO:0000256" key="2">
    <source>
        <dbReference type="ARBA" id="ARBA00009477"/>
    </source>
</evidence>
<dbReference type="GO" id="GO:0005886">
    <property type="term" value="C:plasma membrane"/>
    <property type="evidence" value="ECO:0007669"/>
    <property type="project" value="TreeGrafter"/>
</dbReference>
<dbReference type="Gene3D" id="2.40.50.100">
    <property type="match status" value="1"/>
</dbReference>
<dbReference type="Pfam" id="PF25944">
    <property type="entry name" value="Beta-barrel_RND"/>
    <property type="match status" value="1"/>
</dbReference>
<dbReference type="InterPro" id="IPR006143">
    <property type="entry name" value="RND_pump_MFP"/>
</dbReference>
<evidence type="ECO:0000259" key="6">
    <source>
        <dbReference type="Pfam" id="PF25967"/>
    </source>
</evidence>
<dbReference type="InterPro" id="IPR058626">
    <property type="entry name" value="MdtA-like_b-barrel"/>
</dbReference>
<dbReference type="Pfam" id="PF25917">
    <property type="entry name" value="BSH_RND"/>
    <property type="match status" value="1"/>
</dbReference>
<dbReference type="Proteomes" id="UP000199310">
    <property type="component" value="Unassembled WGS sequence"/>
</dbReference>
<keyword evidence="8" id="KW-1185">Reference proteome</keyword>
<feature type="domain" description="Multidrug resistance protein MdtA-like beta-barrel" evidence="5">
    <location>
        <begin position="229"/>
        <end position="285"/>
    </location>
</feature>
<name>A0A1I0S6J8_9BACT</name>
<evidence type="ECO:0000259" key="4">
    <source>
        <dbReference type="Pfam" id="PF25917"/>
    </source>
</evidence>
<dbReference type="InterPro" id="IPR058625">
    <property type="entry name" value="MdtA-like_BSH"/>
</dbReference>
<evidence type="ECO:0000259" key="5">
    <source>
        <dbReference type="Pfam" id="PF25944"/>
    </source>
</evidence>
<evidence type="ECO:0000313" key="7">
    <source>
        <dbReference type="EMBL" id="SEW51141.1"/>
    </source>
</evidence>
<feature type="domain" description="Multidrug resistance protein MdtA-like alpha-helical hairpin" evidence="3">
    <location>
        <begin position="93"/>
        <end position="161"/>
    </location>
</feature>
<gene>
    <name evidence="7" type="ORF">SAMN04488122_4145</name>
</gene>
<dbReference type="Gene3D" id="1.10.287.470">
    <property type="entry name" value="Helix hairpin bin"/>
    <property type="match status" value="1"/>
</dbReference>
<dbReference type="GO" id="GO:0022857">
    <property type="term" value="F:transmembrane transporter activity"/>
    <property type="evidence" value="ECO:0007669"/>
    <property type="project" value="InterPro"/>
</dbReference>
<accession>A0A1I0S6J8</accession>
<dbReference type="PANTHER" id="PTHR30158">
    <property type="entry name" value="ACRA/E-RELATED COMPONENT OF DRUG EFFLUX TRANSPORTER"/>
    <property type="match status" value="1"/>
</dbReference>
<dbReference type="Pfam" id="PF25967">
    <property type="entry name" value="RND-MFP_C"/>
    <property type="match status" value="1"/>
</dbReference>
<proteinExistence type="inferred from homology"/>
<dbReference type="SUPFAM" id="SSF111369">
    <property type="entry name" value="HlyD-like secretion proteins"/>
    <property type="match status" value="1"/>
</dbReference>
<dbReference type="GO" id="GO:0046677">
    <property type="term" value="P:response to antibiotic"/>
    <property type="evidence" value="ECO:0007669"/>
    <property type="project" value="TreeGrafter"/>
</dbReference>
<feature type="domain" description="Multidrug resistance protein MdtA-like barrel-sandwich hybrid" evidence="4">
    <location>
        <begin position="52"/>
        <end position="193"/>
    </location>
</feature>
<evidence type="ECO:0000259" key="3">
    <source>
        <dbReference type="Pfam" id="PF25876"/>
    </source>
</evidence>
<dbReference type="PANTHER" id="PTHR30158:SF23">
    <property type="entry name" value="MULTIDRUG RESISTANCE PROTEIN MEXA"/>
    <property type="match status" value="1"/>
</dbReference>
<sequence length="374" mass="39848">MALLLLILLGACKNNKSGTKDATPKPYPVITLKPQNAVINADYPATIMGIQNIEIRPKIDGYVDAIYIDEGATVKKGQLLFRISAPQYEQNVNTAAANIKIAVADVNSAQMQVNKVKPLVEKDIVSAYELEAAAYTLQSKQAALAQAQAAYNNAKTNLSYTTIYSPADGVVGILPYKIGSLVSSTTANPLTTVSNITQIYAYFSINERQGLDFFLASKGATMQDKLATLPPVTLVLANGITLPRQGRVETASGLINPSTGALNMRATFSNPDGLVRSGSSAIVRIPQPIDTALLVPQKATFQIQGKLFVYVMDSDNKVKSVDIGSNASAAGQSFVVQHGVKAGDKIVVDGISNLREDQLITPRAVNADSVYKSL</sequence>
<protein>
    <submittedName>
        <fullName evidence="7">Membrane fusion protein, multidrug efflux system</fullName>
    </submittedName>
</protein>
<dbReference type="EMBL" id="FOJG01000002">
    <property type="protein sequence ID" value="SEW51141.1"/>
    <property type="molecule type" value="Genomic_DNA"/>
</dbReference>
<organism evidence="7 8">
    <name type="scientific">Chitinophaga arvensicola</name>
    <dbReference type="NCBI Taxonomy" id="29529"/>
    <lineage>
        <taxon>Bacteria</taxon>
        <taxon>Pseudomonadati</taxon>
        <taxon>Bacteroidota</taxon>
        <taxon>Chitinophagia</taxon>
        <taxon>Chitinophagales</taxon>
        <taxon>Chitinophagaceae</taxon>
        <taxon>Chitinophaga</taxon>
    </lineage>
</organism>
<reference evidence="8" key="1">
    <citation type="submission" date="2016-10" db="EMBL/GenBank/DDBJ databases">
        <authorList>
            <person name="Varghese N."/>
            <person name="Submissions S."/>
        </authorList>
    </citation>
    <scope>NUCLEOTIDE SEQUENCE [LARGE SCALE GENOMIC DNA]</scope>
    <source>
        <strain evidence="8">DSM 3695</strain>
    </source>
</reference>
<comment type="similarity">
    <text evidence="2">Belongs to the membrane fusion protein (MFP) (TC 8.A.1) family.</text>
</comment>
<evidence type="ECO:0000313" key="8">
    <source>
        <dbReference type="Proteomes" id="UP000199310"/>
    </source>
</evidence>
<dbReference type="Pfam" id="PF25876">
    <property type="entry name" value="HH_MFP_RND"/>
    <property type="match status" value="1"/>
</dbReference>
<dbReference type="AlphaFoldDB" id="A0A1I0S6J8"/>
<dbReference type="InterPro" id="IPR058627">
    <property type="entry name" value="MdtA-like_C"/>
</dbReference>
<comment type="subcellular location">
    <subcellularLocation>
        <location evidence="1">Cell envelope</location>
    </subcellularLocation>
</comment>
<dbReference type="InterPro" id="IPR058624">
    <property type="entry name" value="MdtA-like_HH"/>
</dbReference>
<dbReference type="Gene3D" id="2.40.30.170">
    <property type="match status" value="1"/>
</dbReference>
<evidence type="ECO:0000256" key="1">
    <source>
        <dbReference type="ARBA" id="ARBA00004196"/>
    </source>
</evidence>